<protein>
    <submittedName>
        <fullName evidence="6">DNA-binding protein</fullName>
    </submittedName>
</protein>
<evidence type="ECO:0000259" key="5">
    <source>
        <dbReference type="PROSITE" id="PS50076"/>
    </source>
</evidence>
<feature type="region of interest" description="Disordered" evidence="4">
    <location>
        <begin position="66"/>
        <end position="101"/>
    </location>
</feature>
<dbReference type="Pfam" id="PF00226">
    <property type="entry name" value="DnaJ"/>
    <property type="match status" value="1"/>
</dbReference>
<evidence type="ECO:0000256" key="1">
    <source>
        <dbReference type="ARBA" id="ARBA00022490"/>
    </source>
</evidence>
<dbReference type="SUPFAM" id="SSF49493">
    <property type="entry name" value="HSP40/DnaJ peptide-binding domain"/>
    <property type="match status" value="2"/>
</dbReference>
<dbReference type="GO" id="GO:0005737">
    <property type="term" value="C:cytoplasm"/>
    <property type="evidence" value="ECO:0007669"/>
    <property type="project" value="TreeGrafter"/>
</dbReference>
<evidence type="ECO:0000256" key="2">
    <source>
        <dbReference type="ARBA" id="ARBA00023125"/>
    </source>
</evidence>
<sequence>MEFKDYYAALGVEPDADEKAIKTAYRKLARKYHPDVSKEPDAEAKFKDVSEAYEVLKSPEKRAEYDELRSYGSQGPQFEAPPGWQPRGGFDGPSPGHEQDFSDFFEQIFGSRAGGAHAGFGGARQPQAHRGQDVEMEVPLFLEETLSGDSRPISFSLPSYDEYGRKLPPQNKTLNVKIPVGTADGERIRLKGQGAPGINGGPAGDLYLAIRLVPHPVFDVEGRDLIVTVPVAPWEAALGAKVEVPTLSGRINLGVPANSQAGQRLRIKGKGLPNKGEAAAGDLYAVLKVVMPKKADEATRKLWEELAAKAAFDPRADWGKRA</sequence>
<dbReference type="STRING" id="46680.GCA_000807755_04908"/>
<dbReference type="Pfam" id="PF01556">
    <property type="entry name" value="DnaJ_C"/>
    <property type="match status" value="1"/>
</dbReference>
<organism evidence="6 7">
    <name type="scientific">Pseudomonas nitroreducens</name>
    <dbReference type="NCBI Taxonomy" id="46680"/>
    <lineage>
        <taxon>Bacteria</taxon>
        <taxon>Pseudomonadati</taxon>
        <taxon>Pseudomonadota</taxon>
        <taxon>Gammaproteobacteria</taxon>
        <taxon>Pseudomonadales</taxon>
        <taxon>Pseudomonadaceae</taxon>
        <taxon>Pseudomonas</taxon>
    </lineage>
</organism>
<dbReference type="EMBL" id="NJBA01000001">
    <property type="protein sequence ID" value="OWP52867.1"/>
    <property type="molecule type" value="Genomic_DNA"/>
</dbReference>
<dbReference type="PRINTS" id="PR00625">
    <property type="entry name" value="JDOMAIN"/>
</dbReference>
<dbReference type="Gene3D" id="1.20.5.460">
    <property type="entry name" value="Single helix bin"/>
    <property type="match status" value="1"/>
</dbReference>
<dbReference type="FunFam" id="2.60.260.20:FF:000013">
    <property type="entry name" value="DnaJ subfamily B member 11"/>
    <property type="match status" value="1"/>
</dbReference>
<dbReference type="GO" id="GO:0051082">
    <property type="term" value="F:unfolded protein binding"/>
    <property type="evidence" value="ECO:0007669"/>
    <property type="project" value="InterPro"/>
</dbReference>
<accession>A0A246FEY4</accession>
<evidence type="ECO:0000256" key="3">
    <source>
        <dbReference type="ARBA" id="ARBA00023186"/>
    </source>
</evidence>
<evidence type="ECO:0000313" key="7">
    <source>
        <dbReference type="Proteomes" id="UP000198145"/>
    </source>
</evidence>
<evidence type="ECO:0000313" key="6">
    <source>
        <dbReference type="EMBL" id="OWP52867.1"/>
    </source>
</evidence>
<dbReference type="InterPro" id="IPR001623">
    <property type="entry name" value="DnaJ_domain"/>
</dbReference>
<comment type="caution">
    <text evidence="6">The sequence shown here is derived from an EMBL/GenBank/DDBJ whole genome shotgun (WGS) entry which is preliminary data.</text>
</comment>
<dbReference type="eggNOG" id="COG0484">
    <property type="taxonomic scope" value="Bacteria"/>
</dbReference>
<dbReference type="GO" id="GO:0003677">
    <property type="term" value="F:DNA binding"/>
    <property type="evidence" value="ECO:0007669"/>
    <property type="project" value="UniProtKB-KW"/>
</dbReference>
<dbReference type="CDD" id="cd06257">
    <property type="entry name" value="DnaJ"/>
    <property type="match status" value="1"/>
</dbReference>
<dbReference type="AlphaFoldDB" id="A0A246FEY4"/>
<reference evidence="6 7" key="1">
    <citation type="submission" date="2017-06" db="EMBL/GenBank/DDBJ databases">
        <title>Draft genome of Pseudomonas nitroreducens DF05.</title>
        <authorList>
            <person name="Iyer R."/>
        </authorList>
    </citation>
    <scope>NUCLEOTIDE SEQUENCE [LARGE SCALE GENOMIC DNA]</scope>
    <source>
        <strain evidence="6 7">DF05</strain>
    </source>
</reference>
<dbReference type="GO" id="GO:0042026">
    <property type="term" value="P:protein refolding"/>
    <property type="evidence" value="ECO:0007669"/>
    <property type="project" value="TreeGrafter"/>
</dbReference>
<dbReference type="InterPro" id="IPR002939">
    <property type="entry name" value="DnaJ_C"/>
</dbReference>
<dbReference type="PROSITE" id="PS50076">
    <property type="entry name" value="DNAJ_2"/>
    <property type="match status" value="1"/>
</dbReference>
<name>A0A246FEY4_PSENT</name>
<dbReference type="Proteomes" id="UP000198145">
    <property type="component" value="Unassembled WGS sequence"/>
</dbReference>
<dbReference type="InterPro" id="IPR008971">
    <property type="entry name" value="HSP40/DnaJ_pept-bd"/>
</dbReference>
<dbReference type="Gene3D" id="2.60.260.20">
    <property type="entry name" value="Urease metallochaperone UreE, N-terminal domain"/>
    <property type="match status" value="2"/>
</dbReference>
<proteinExistence type="predicted"/>
<dbReference type="InterPro" id="IPR036869">
    <property type="entry name" value="J_dom_sf"/>
</dbReference>
<feature type="domain" description="J" evidence="5">
    <location>
        <begin position="5"/>
        <end position="69"/>
    </location>
</feature>
<keyword evidence="1" id="KW-0963">Cytoplasm</keyword>
<dbReference type="CDD" id="cd10747">
    <property type="entry name" value="DnaJ_C"/>
    <property type="match status" value="1"/>
</dbReference>
<dbReference type="SUPFAM" id="SSF46565">
    <property type="entry name" value="Chaperone J-domain"/>
    <property type="match status" value="1"/>
</dbReference>
<dbReference type="RefSeq" id="WP_088416257.1">
    <property type="nucleotide sequence ID" value="NZ_NJBA01000001.1"/>
</dbReference>
<evidence type="ECO:0000256" key="4">
    <source>
        <dbReference type="SAM" id="MobiDB-lite"/>
    </source>
</evidence>
<keyword evidence="2 6" id="KW-0238">DNA-binding</keyword>
<dbReference type="NCBIfam" id="NF007618">
    <property type="entry name" value="PRK10266.1"/>
    <property type="match status" value="1"/>
</dbReference>
<dbReference type="PANTHER" id="PTHR43096:SF52">
    <property type="entry name" value="DNAJ HOMOLOG 1, MITOCHONDRIAL-RELATED"/>
    <property type="match status" value="1"/>
</dbReference>
<dbReference type="SMART" id="SM00271">
    <property type="entry name" value="DnaJ"/>
    <property type="match status" value="1"/>
</dbReference>
<dbReference type="FunFam" id="2.60.260.20:FF:000008">
    <property type="entry name" value="Curved DNA-binding protein"/>
    <property type="match status" value="1"/>
</dbReference>
<dbReference type="PANTHER" id="PTHR43096">
    <property type="entry name" value="DNAJ HOMOLOG 1, MITOCHONDRIAL-RELATED"/>
    <property type="match status" value="1"/>
</dbReference>
<dbReference type="Gene3D" id="1.10.287.110">
    <property type="entry name" value="DnaJ domain"/>
    <property type="match status" value="1"/>
</dbReference>
<gene>
    <name evidence="6" type="ORF">CEG18_03215</name>
</gene>
<keyword evidence="3" id="KW-0143">Chaperone</keyword>